<dbReference type="InterPro" id="IPR012334">
    <property type="entry name" value="Pectin_lyas_fold"/>
</dbReference>
<organism evidence="2 3">
    <name type="scientific">Mucilaginibacter pocheonensis</name>
    <dbReference type="NCBI Taxonomy" id="398050"/>
    <lineage>
        <taxon>Bacteria</taxon>
        <taxon>Pseudomonadati</taxon>
        <taxon>Bacteroidota</taxon>
        <taxon>Sphingobacteriia</taxon>
        <taxon>Sphingobacteriales</taxon>
        <taxon>Sphingobacteriaceae</taxon>
        <taxon>Mucilaginibacter</taxon>
    </lineage>
</organism>
<dbReference type="SUPFAM" id="SSF51126">
    <property type="entry name" value="Pectin lyase-like"/>
    <property type="match status" value="1"/>
</dbReference>
<keyword evidence="3" id="KW-1185">Reference proteome</keyword>
<sequence>MQLHAPLFAQNKKKIVKPQSPVTADKSGKLVYTVAANGDRIPDYSYCGYMASEKNIPEAPVRIVVPLKPDDATIRIQAALDYVASLPASGDGIRGAVLLNKGIYQVSGSLKINASGVILRGSGMGTNGTILFAAGKDRETFIHVSGKNDRQTQKEIKITDAYVPVNACIAHITPGADIKAGDMVMVHRPSTQSWIDTIKTDHFGGGLTALSWKPGERDIYWDRKITAVNGDAITLDAPITTALDTAFGGGFIAAYQWPGRISQIGIENLRLQSAYDTTNPKDESHRWMAITMENVSDAWVRQVIFEHFAGSAVFVAPTGNRITVEDCKSLAPISEIGGQRRNTFLTMGGQTLFQRLYSEYGFHDFATGYCAPGPNAFVQCMSWQSNSFSGSIDSWASGVLFDIGNIDGQALSYMNRGQDGQGAGWNAANSLFWNCTAARVDCYRPPTAQNWAFGTWAQFAGDGYWEESNSSINPRSFYYAQLVNRLNKDVSKQANILYPGTEPSSSPTVEQAVELMAAAKKPAVTISDWIDRAVDRTPINTSAAGAKTIDQLGYKPTAIAAKAPAMTIENGWLVRGNTVLAGRHFETPWWSGTVHPDYTSTTAKPAITRWVPGQTGTGLTDDLNEVSNWMLKNNIVVFEHNYGLWYDRRRDDHERIRRMDGDVWAPFYELPFARSGKELAYDGLSKYDLTKYNTWYWDRLKKFADLADQKGLVLIHQNYFQHNIIEAGAHYTDFPWRTANNINGSGFPEPVPYAGDKRQFMAEQFYDETNPARRKLHQAYINKCLDNFAGNNGVIQLIGAEFTGPLHFMQFWVETIKQWETARNKKEVIGLSATKDVQDAILADPSKAQVINVIDIRYWYYQANGAAYAPIGGQSLAPRQQARIFKPKATSFDQVYRAVHEYRVKYPDKAVLYSADGYDHFGWAVFIAGGSLPVLPAGTDSKFLTAASFMKPVELPGAPKDQWALGGAKGYIVYNNADNGIHLNLPANFSYRSHWVDPQSGQISSDGQQIKGGDNIEIKSSKAGPSILWLTRN</sequence>
<proteinExistence type="predicted"/>
<reference evidence="2 3" key="1">
    <citation type="submission" date="2023-07" db="EMBL/GenBank/DDBJ databases">
        <title>Sorghum-associated microbial communities from plants grown in Nebraska, USA.</title>
        <authorList>
            <person name="Schachtman D."/>
        </authorList>
    </citation>
    <scope>NUCLEOTIDE SEQUENCE [LARGE SCALE GENOMIC DNA]</scope>
    <source>
        <strain evidence="2 3">3262</strain>
    </source>
</reference>
<dbReference type="EMBL" id="JAVDUU010000004">
    <property type="protein sequence ID" value="MDR6944002.1"/>
    <property type="molecule type" value="Genomic_DNA"/>
</dbReference>
<name>A0ABU1TF16_9SPHI</name>
<feature type="domain" description="DUF6298" evidence="1">
    <location>
        <begin position="463"/>
        <end position="950"/>
    </location>
</feature>
<evidence type="ECO:0000313" key="3">
    <source>
        <dbReference type="Proteomes" id="UP001247620"/>
    </source>
</evidence>
<dbReference type="Proteomes" id="UP001247620">
    <property type="component" value="Unassembled WGS sequence"/>
</dbReference>
<evidence type="ECO:0000259" key="1">
    <source>
        <dbReference type="Pfam" id="PF19815"/>
    </source>
</evidence>
<dbReference type="InterPro" id="IPR046265">
    <property type="entry name" value="DUF6298"/>
</dbReference>
<comment type="caution">
    <text evidence="2">The sequence shown here is derived from an EMBL/GenBank/DDBJ whole genome shotgun (WGS) entry which is preliminary data.</text>
</comment>
<dbReference type="Gene3D" id="2.160.20.10">
    <property type="entry name" value="Single-stranded right-handed beta-helix, Pectin lyase-like"/>
    <property type="match status" value="1"/>
</dbReference>
<gene>
    <name evidence="2" type="ORF">J2W55_003862</name>
</gene>
<dbReference type="InterPro" id="IPR011050">
    <property type="entry name" value="Pectin_lyase_fold/virulence"/>
</dbReference>
<accession>A0ABU1TF16</accession>
<evidence type="ECO:0000313" key="2">
    <source>
        <dbReference type="EMBL" id="MDR6944002.1"/>
    </source>
</evidence>
<dbReference type="RefSeq" id="WP_310099268.1">
    <property type="nucleotide sequence ID" value="NZ_JAVDUU010000004.1"/>
</dbReference>
<dbReference type="Pfam" id="PF19815">
    <property type="entry name" value="DUF6298"/>
    <property type="match status" value="1"/>
</dbReference>
<protein>
    <recommendedName>
        <fullName evidence="1">DUF6298 domain-containing protein</fullName>
    </recommendedName>
</protein>